<protein>
    <submittedName>
        <fullName evidence="1">Uncharacterized protein</fullName>
    </submittedName>
</protein>
<gene>
    <name evidence="1" type="ORF">GCM10009579_51180</name>
</gene>
<organism evidence="1 2">
    <name type="scientific">Streptomyces javensis</name>
    <dbReference type="NCBI Taxonomy" id="114698"/>
    <lineage>
        <taxon>Bacteria</taxon>
        <taxon>Bacillati</taxon>
        <taxon>Actinomycetota</taxon>
        <taxon>Actinomycetes</taxon>
        <taxon>Kitasatosporales</taxon>
        <taxon>Streptomycetaceae</taxon>
        <taxon>Streptomyces</taxon>
        <taxon>Streptomyces violaceusniger group</taxon>
    </lineage>
</organism>
<name>A0ABP4HRW9_9ACTN</name>
<accession>A0ABP4HRW9</accession>
<comment type="caution">
    <text evidence="1">The sequence shown here is derived from an EMBL/GenBank/DDBJ whole genome shotgun (WGS) entry which is preliminary data.</text>
</comment>
<dbReference type="Proteomes" id="UP001500282">
    <property type="component" value="Unassembled WGS sequence"/>
</dbReference>
<evidence type="ECO:0000313" key="1">
    <source>
        <dbReference type="EMBL" id="GAA1283557.1"/>
    </source>
</evidence>
<sequence>MKLPTFVPSLPAAIETAREYLDQAEHADIHDHGRIIESHASLTVCLAALLAALDAEQEVTR</sequence>
<reference evidence="2" key="1">
    <citation type="journal article" date="2019" name="Int. J. Syst. Evol. Microbiol.">
        <title>The Global Catalogue of Microorganisms (GCM) 10K type strain sequencing project: providing services to taxonomists for standard genome sequencing and annotation.</title>
        <authorList>
            <consortium name="The Broad Institute Genomics Platform"/>
            <consortium name="The Broad Institute Genome Sequencing Center for Infectious Disease"/>
            <person name="Wu L."/>
            <person name="Ma J."/>
        </authorList>
    </citation>
    <scope>NUCLEOTIDE SEQUENCE [LARGE SCALE GENOMIC DNA]</scope>
    <source>
        <strain evidence="2">JCM 11448</strain>
    </source>
</reference>
<evidence type="ECO:0000313" key="2">
    <source>
        <dbReference type="Proteomes" id="UP001500282"/>
    </source>
</evidence>
<keyword evidence="2" id="KW-1185">Reference proteome</keyword>
<dbReference type="EMBL" id="BAAAIH010000031">
    <property type="protein sequence ID" value="GAA1283557.1"/>
    <property type="molecule type" value="Genomic_DNA"/>
</dbReference>
<proteinExistence type="predicted"/>